<dbReference type="Proteomes" id="UP000494363">
    <property type="component" value="Unassembled WGS sequence"/>
</dbReference>
<name>A0A6J5EVX8_9BURK</name>
<evidence type="ECO:0000313" key="2">
    <source>
        <dbReference type="Proteomes" id="UP000494363"/>
    </source>
</evidence>
<reference evidence="1 2" key="1">
    <citation type="submission" date="2020-04" db="EMBL/GenBank/DDBJ databases">
        <authorList>
            <person name="De Canck E."/>
        </authorList>
    </citation>
    <scope>NUCLEOTIDE SEQUENCE [LARGE SCALE GENOMIC DNA]</scope>
    <source>
        <strain evidence="1 2">LMG 29542</strain>
    </source>
</reference>
<dbReference type="EMBL" id="CADIKH010000048">
    <property type="protein sequence ID" value="CAB3770748.1"/>
    <property type="molecule type" value="Genomic_DNA"/>
</dbReference>
<proteinExistence type="predicted"/>
<gene>
    <name evidence="1" type="ORF">LMG29542_06432</name>
</gene>
<sequence>MIGTNLVLPAGVATPPLVASAGERASVRLLEYFASAIRNPRTRRAYAWATGDFSGGAPAPG</sequence>
<organism evidence="1 2">
    <name type="scientific">Paraburkholderia humisilvae</name>
    <dbReference type="NCBI Taxonomy" id="627669"/>
    <lineage>
        <taxon>Bacteria</taxon>
        <taxon>Pseudomonadati</taxon>
        <taxon>Pseudomonadota</taxon>
        <taxon>Betaproteobacteria</taxon>
        <taxon>Burkholderiales</taxon>
        <taxon>Burkholderiaceae</taxon>
        <taxon>Paraburkholderia</taxon>
    </lineage>
</organism>
<protein>
    <submittedName>
        <fullName evidence="1">Uncharacterized protein</fullName>
    </submittedName>
</protein>
<keyword evidence="2" id="KW-1185">Reference proteome</keyword>
<evidence type="ECO:0000313" key="1">
    <source>
        <dbReference type="EMBL" id="CAB3770748.1"/>
    </source>
</evidence>
<dbReference type="AlphaFoldDB" id="A0A6J5EVX8"/>
<dbReference type="RefSeq" id="WP_425497103.1">
    <property type="nucleotide sequence ID" value="NZ_CADIKH010000048.1"/>
</dbReference>
<accession>A0A6J5EVX8</accession>